<dbReference type="InterPro" id="IPR011990">
    <property type="entry name" value="TPR-like_helical_dom_sf"/>
</dbReference>
<dbReference type="InterPro" id="IPR016032">
    <property type="entry name" value="Sig_transdc_resp-reg_C-effctor"/>
</dbReference>
<dbReference type="InterPro" id="IPR036388">
    <property type="entry name" value="WH-like_DNA-bd_sf"/>
</dbReference>
<name>A0A5R9A475_PSENT</name>
<dbReference type="EMBL" id="VASG01000004">
    <property type="protein sequence ID" value="TLP73491.1"/>
    <property type="molecule type" value="Genomic_DNA"/>
</dbReference>
<dbReference type="Proteomes" id="UP000307510">
    <property type="component" value="Unassembled WGS sequence"/>
</dbReference>
<evidence type="ECO:0000256" key="1">
    <source>
        <dbReference type="ARBA" id="ARBA00023125"/>
    </source>
</evidence>
<sequence>MQRLDRLLETPILLGLAGQSRAHSLCRKRHPVESAADDPSSSLKAPVEFGPFRVVPGKRLLTRDAQPMDIGGRAFDLLLALLEKPGRVLSKRELLKRVWPDMVVEEGSLRFHMTGLRRALGDGEDGARYIATQVGVGYAFVAPVNLGSEAASAVLPLPVVSMGEGVGSLPPRVKLIGREADVQMILQRLREPRLFTIVGTGGVGKTSLANEVGHRLAAERRQAVRFIDLAQVEDEHLVASALAASVGVPVQAEDPLAVLLAHLRGQDLLLIVDNCEHVVDVVSALAERIRDAAPGVGLLATSREPLRARDEEAHWLGPLDFPEDPQGLPPEALLAFPAVRLFVERAEAANASLQLQDGDAGLIADMCRRLGGMALPIELAAVRVAIHGVKATHSLLGERFSLGWSGRRTAQPRHQTLRAMLDWSYGLLSASEKRVFDRLSVFVGPFSQEAAAQVVAAAQIDALEAAAILDELTAKGLVAVDRSEAATAYRLLEMTRAFAREKAASHGHDEAHALAFRHAAYYLWLLGQLGSVPEVIYEGCARLASQLGNVRSALEWSFGPQGDPGLALPLAAASAPLFLHYSLQVECRTWCARATELLELGYFGTPTEMELQAALGLVLMFTRGNSEAAGKALLRALEIAEALGDHWAELRVLGRLQIFYERIGDFASSLAWAERAVLVGDTLGEPEAVAVAASLAGISHHLLGDQERAREELEKSLRNSLPSERSRTLHYGFDHHNRTGLALARTLWLLGCADQSRRWADQVEAEAAELNHPATHCIALVWTLCIHLWTGELDKAERSLATFSRIAEANAFAPYQAATPGLRAAIAIRREQPGDAVRQLEESLTRLHGMRYELLTTSFEIALAEGLILAGEHRRALGVARRCIAHCRSSGDAYALPELMRIEAQIIAALGEEGDSAVERVLRESLAMAREQGARAWVLRSSLDLARLRAGQGNRAGALELLDACQPEEGPDTLDVRQLEALRRTLGESA</sequence>
<feature type="DNA-binding region" description="OmpR/PhoB-type" evidence="2">
    <location>
        <begin position="44"/>
        <end position="142"/>
    </location>
</feature>
<dbReference type="AlphaFoldDB" id="A0A5R9A475"/>
<dbReference type="Pfam" id="PF13401">
    <property type="entry name" value="AAA_22"/>
    <property type="match status" value="1"/>
</dbReference>
<reference evidence="4 5" key="1">
    <citation type="submission" date="2019-05" db="EMBL/GenBank/DDBJ databases">
        <authorList>
            <person name="Moore K."/>
            <person name="O'Neill P."/>
            <person name="Farbos A."/>
            <person name="Studholme D.J."/>
        </authorList>
    </citation>
    <scope>NUCLEOTIDE SEQUENCE [LARGE SCALE GENOMIC DNA]</scope>
    <source>
        <strain evidence="4 5">DSM 9128</strain>
    </source>
</reference>
<dbReference type="GO" id="GO:0000160">
    <property type="term" value="P:phosphorelay signal transduction system"/>
    <property type="evidence" value="ECO:0007669"/>
    <property type="project" value="InterPro"/>
</dbReference>
<dbReference type="SUPFAM" id="SSF52540">
    <property type="entry name" value="P-loop containing nucleoside triphosphate hydrolases"/>
    <property type="match status" value="1"/>
</dbReference>
<dbReference type="GO" id="GO:0003677">
    <property type="term" value="F:DNA binding"/>
    <property type="evidence" value="ECO:0007669"/>
    <property type="project" value="UniProtKB-UniRule"/>
</dbReference>
<proteinExistence type="predicted"/>
<gene>
    <name evidence="4" type="ORF">FEA48_14705</name>
</gene>
<dbReference type="Pfam" id="PF00486">
    <property type="entry name" value="Trans_reg_C"/>
    <property type="match status" value="1"/>
</dbReference>
<dbReference type="SUPFAM" id="SSF48452">
    <property type="entry name" value="TPR-like"/>
    <property type="match status" value="1"/>
</dbReference>
<dbReference type="InterPro" id="IPR001867">
    <property type="entry name" value="OmpR/PhoB-type_DNA-bd"/>
</dbReference>
<accession>A0A5R9A475</accession>
<dbReference type="CDD" id="cd00383">
    <property type="entry name" value="trans_reg_C"/>
    <property type="match status" value="1"/>
</dbReference>
<dbReference type="GO" id="GO:0016887">
    <property type="term" value="F:ATP hydrolysis activity"/>
    <property type="evidence" value="ECO:0007669"/>
    <property type="project" value="InterPro"/>
</dbReference>
<keyword evidence="1 2" id="KW-0238">DNA-binding</keyword>
<dbReference type="PANTHER" id="PTHR47691:SF3">
    <property type="entry name" value="HTH-TYPE TRANSCRIPTIONAL REGULATOR RV0890C-RELATED"/>
    <property type="match status" value="1"/>
</dbReference>
<reference evidence="5" key="2">
    <citation type="submission" date="2019-06" db="EMBL/GenBank/DDBJ databases">
        <title>AzeR, a transcriptional regulator that responds to azelaic acid in Pseudomonas nitroreducens.</title>
        <authorList>
            <person name="Bez C."/>
            <person name="Javvadi S.G."/>
            <person name="Bertani I."/>
            <person name="Devescovi G."/>
            <person name="Studholme D.J."/>
            <person name="Geller A."/>
            <person name="Levy A."/>
            <person name="Venturi V."/>
        </authorList>
    </citation>
    <scope>NUCLEOTIDE SEQUENCE [LARGE SCALE GENOMIC DNA]</scope>
    <source>
        <strain evidence="5">DSM 9128</strain>
    </source>
</reference>
<comment type="caution">
    <text evidence="4">The sequence shown here is derived from an EMBL/GenBank/DDBJ whole genome shotgun (WGS) entry which is preliminary data.</text>
</comment>
<dbReference type="SUPFAM" id="SSF46894">
    <property type="entry name" value="C-terminal effector domain of the bipartite response regulators"/>
    <property type="match status" value="1"/>
</dbReference>
<dbReference type="InterPro" id="IPR049945">
    <property type="entry name" value="AAA_22"/>
</dbReference>
<organism evidence="4 5">
    <name type="scientific">Pseudomonas nitroreducens</name>
    <dbReference type="NCBI Taxonomy" id="46680"/>
    <lineage>
        <taxon>Bacteria</taxon>
        <taxon>Pseudomonadati</taxon>
        <taxon>Pseudomonadota</taxon>
        <taxon>Gammaproteobacteria</taxon>
        <taxon>Pseudomonadales</taxon>
        <taxon>Pseudomonadaceae</taxon>
        <taxon>Pseudomonas</taxon>
    </lineage>
</organism>
<dbReference type="InterPro" id="IPR027417">
    <property type="entry name" value="P-loop_NTPase"/>
</dbReference>
<feature type="domain" description="OmpR/PhoB-type" evidence="3">
    <location>
        <begin position="44"/>
        <end position="142"/>
    </location>
</feature>
<protein>
    <submittedName>
        <fullName evidence="4">Transcriptional regulator</fullName>
    </submittedName>
</protein>
<evidence type="ECO:0000256" key="2">
    <source>
        <dbReference type="PROSITE-ProRule" id="PRU01091"/>
    </source>
</evidence>
<dbReference type="Gene3D" id="3.40.50.300">
    <property type="entry name" value="P-loop containing nucleotide triphosphate hydrolases"/>
    <property type="match status" value="1"/>
</dbReference>
<dbReference type="Gene3D" id="1.25.40.10">
    <property type="entry name" value="Tetratricopeptide repeat domain"/>
    <property type="match status" value="1"/>
</dbReference>
<dbReference type="PROSITE" id="PS51755">
    <property type="entry name" value="OMPR_PHOB"/>
    <property type="match status" value="1"/>
</dbReference>
<dbReference type="Gene3D" id="1.10.10.10">
    <property type="entry name" value="Winged helix-like DNA-binding domain superfamily/Winged helix DNA-binding domain"/>
    <property type="match status" value="1"/>
</dbReference>
<evidence type="ECO:0000259" key="3">
    <source>
        <dbReference type="PROSITE" id="PS51755"/>
    </source>
</evidence>
<dbReference type="GO" id="GO:0006355">
    <property type="term" value="P:regulation of DNA-templated transcription"/>
    <property type="evidence" value="ECO:0007669"/>
    <property type="project" value="InterPro"/>
</dbReference>
<dbReference type="InterPro" id="IPR058852">
    <property type="entry name" value="HTH_77"/>
</dbReference>
<dbReference type="SMART" id="SM00862">
    <property type="entry name" value="Trans_reg_C"/>
    <property type="match status" value="1"/>
</dbReference>
<evidence type="ECO:0000313" key="5">
    <source>
        <dbReference type="Proteomes" id="UP000307510"/>
    </source>
</evidence>
<dbReference type="PANTHER" id="PTHR47691">
    <property type="entry name" value="REGULATOR-RELATED"/>
    <property type="match status" value="1"/>
</dbReference>
<evidence type="ECO:0000313" key="4">
    <source>
        <dbReference type="EMBL" id="TLP73491.1"/>
    </source>
</evidence>
<dbReference type="Pfam" id="PF25872">
    <property type="entry name" value="HTH_77"/>
    <property type="match status" value="1"/>
</dbReference>